<dbReference type="GO" id="GO:0005524">
    <property type="term" value="F:ATP binding"/>
    <property type="evidence" value="ECO:0007669"/>
    <property type="project" value="UniProtKB-KW"/>
</dbReference>
<dbReference type="GO" id="GO:0043190">
    <property type="term" value="C:ATP-binding cassette (ABC) transporter complex"/>
    <property type="evidence" value="ECO:0007669"/>
    <property type="project" value="TreeGrafter"/>
</dbReference>
<organism evidence="10 11">
    <name type="scientific">Acetobacterium bakii</name>
    <dbReference type="NCBI Taxonomy" id="52689"/>
    <lineage>
        <taxon>Bacteria</taxon>
        <taxon>Bacillati</taxon>
        <taxon>Bacillota</taxon>
        <taxon>Clostridia</taxon>
        <taxon>Eubacteriales</taxon>
        <taxon>Eubacteriaceae</taxon>
        <taxon>Acetobacterium</taxon>
    </lineage>
</organism>
<dbReference type="SUPFAM" id="SSF52540">
    <property type="entry name" value="P-loop containing nucleoside triphosphate hydrolases"/>
    <property type="match status" value="2"/>
</dbReference>
<proteinExistence type="inferred from homology"/>
<dbReference type="PANTHER" id="PTHR43553:SF27">
    <property type="entry name" value="ENERGY-COUPLING FACTOR TRANSPORTER ATP-BINDING PROTEIN ECFA2"/>
    <property type="match status" value="1"/>
</dbReference>
<dbReference type="PROSITE" id="PS50893">
    <property type="entry name" value="ABC_TRANSPORTER_2"/>
    <property type="match status" value="2"/>
</dbReference>
<feature type="domain" description="ABC transporter" evidence="9">
    <location>
        <begin position="257"/>
        <end position="494"/>
    </location>
</feature>
<dbReference type="EMBL" id="LGYO01000041">
    <property type="protein sequence ID" value="KNZ40879.1"/>
    <property type="molecule type" value="Genomic_DNA"/>
</dbReference>
<comment type="similarity">
    <text evidence="2">Belongs to the ABC transporter superfamily.</text>
</comment>
<dbReference type="RefSeq" id="WP_050741226.1">
    <property type="nucleotide sequence ID" value="NZ_LGYO01000041.1"/>
</dbReference>
<evidence type="ECO:0000256" key="6">
    <source>
        <dbReference type="ARBA" id="ARBA00022840"/>
    </source>
</evidence>
<reference evidence="11" key="1">
    <citation type="submission" date="2015-07" db="EMBL/GenBank/DDBJ databases">
        <title>Draft genome sequence of Acetobacterium bakii DSM 8293, a potential psychrophilic chemical producer through syngas fermentation.</title>
        <authorList>
            <person name="Song Y."/>
            <person name="Hwang S."/>
            <person name="Cho B.-K."/>
        </authorList>
    </citation>
    <scope>NUCLEOTIDE SEQUENCE [LARGE SCALE GENOMIC DNA]</scope>
    <source>
        <strain evidence="11">DSM 8239</strain>
    </source>
</reference>
<dbReference type="PROSITE" id="PS00211">
    <property type="entry name" value="ABC_TRANSPORTER_1"/>
    <property type="match status" value="1"/>
</dbReference>
<dbReference type="OrthoDB" id="501320at2"/>
<keyword evidence="8" id="KW-0472">Membrane</keyword>
<evidence type="ECO:0000256" key="2">
    <source>
        <dbReference type="ARBA" id="ARBA00005417"/>
    </source>
</evidence>
<accession>A0A0L6TX93</accession>
<keyword evidence="11" id="KW-1185">Reference proteome</keyword>
<gene>
    <name evidence="10" type="ORF">AKG39_15020</name>
</gene>
<evidence type="ECO:0000313" key="10">
    <source>
        <dbReference type="EMBL" id="KNZ40879.1"/>
    </source>
</evidence>
<evidence type="ECO:0000256" key="7">
    <source>
        <dbReference type="ARBA" id="ARBA00022967"/>
    </source>
</evidence>
<dbReference type="InterPro" id="IPR027417">
    <property type="entry name" value="P-loop_NTPase"/>
</dbReference>
<keyword evidence="3" id="KW-0813">Transport</keyword>
<name>A0A0L6TX93_9FIRM</name>
<dbReference type="Gene3D" id="3.40.50.300">
    <property type="entry name" value="P-loop containing nucleotide triphosphate hydrolases"/>
    <property type="match status" value="2"/>
</dbReference>
<keyword evidence="6" id="KW-0067">ATP-binding</keyword>
<dbReference type="InterPro" id="IPR050095">
    <property type="entry name" value="ECF_ABC_transporter_ATP-bd"/>
</dbReference>
<dbReference type="Proteomes" id="UP000036873">
    <property type="component" value="Unassembled WGS sequence"/>
</dbReference>
<dbReference type="InterPro" id="IPR015856">
    <property type="entry name" value="ABC_transpr_CbiO/EcfA_su"/>
</dbReference>
<evidence type="ECO:0000256" key="3">
    <source>
        <dbReference type="ARBA" id="ARBA00022448"/>
    </source>
</evidence>
<comment type="caution">
    <text evidence="10">The sequence shown here is derived from an EMBL/GenBank/DDBJ whole genome shotgun (WGS) entry which is preliminary data.</text>
</comment>
<dbReference type="Pfam" id="PF00005">
    <property type="entry name" value="ABC_tran"/>
    <property type="match status" value="2"/>
</dbReference>
<dbReference type="GO" id="GO:0042626">
    <property type="term" value="F:ATPase-coupled transmembrane transporter activity"/>
    <property type="evidence" value="ECO:0007669"/>
    <property type="project" value="TreeGrafter"/>
</dbReference>
<dbReference type="SMART" id="SM00382">
    <property type="entry name" value="AAA"/>
    <property type="match status" value="2"/>
</dbReference>
<evidence type="ECO:0000256" key="5">
    <source>
        <dbReference type="ARBA" id="ARBA00022741"/>
    </source>
</evidence>
<evidence type="ECO:0000259" key="9">
    <source>
        <dbReference type="PROSITE" id="PS50893"/>
    </source>
</evidence>
<evidence type="ECO:0000313" key="11">
    <source>
        <dbReference type="Proteomes" id="UP000036873"/>
    </source>
</evidence>
<dbReference type="STRING" id="52689.AKG39_15020"/>
<keyword evidence="5" id="KW-0547">Nucleotide-binding</keyword>
<feature type="domain" description="ABC transporter" evidence="9">
    <location>
        <begin position="7"/>
        <end position="245"/>
    </location>
</feature>
<protein>
    <recommendedName>
        <fullName evidence="9">ABC transporter domain-containing protein</fullName>
    </recommendedName>
</protein>
<dbReference type="InterPro" id="IPR017871">
    <property type="entry name" value="ABC_transporter-like_CS"/>
</dbReference>
<evidence type="ECO:0000256" key="8">
    <source>
        <dbReference type="ARBA" id="ARBA00023136"/>
    </source>
</evidence>
<evidence type="ECO:0000256" key="1">
    <source>
        <dbReference type="ARBA" id="ARBA00004202"/>
    </source>
</evidence>
<dbReference type="AlphaFoldDB" id="A0A0L6TX93"/>
<sequence length="503" mass="55521">MKPIIQLDLKELTFPGVKEPALKNIKLNINEGEFIAITGGAASGKSLLLHAITSAAPKFYPCQLSGTVKLADKDVSEIPLFQMADYLGYMMQEPQNQMVCRRVADELAFGIANLNLSPEEIRSRVNEIMDFLGIRAFSDRFTDALSGGQAQKVVLGSILAMQTPILLLDQPTAELDPKTSSELYRHLGQLNREKKVTILVVMDKSGEVLKDAHRVLVMEAGTVKDFLPVVDYQKKYGFGKNNRHAEPIKVDENTDVITLDGASHTYKGSITGCHPLDFNLKKGDFTAVIGQNGSGKSTMLKLIEGLVKPAAGNVELFGTRVTKKNVGALRRRIGFLFQNPDDQIFCSSVKEEIGYVLKNKNPTKDLTEEESNQKIQETLVLIGLDGLEEMHPQRLSRGQRQLLALGSVVISDPELIIADEPTSGLNGPQSQLVMEKLARLSSQGITILLVTHDLAEARDFANRIVVMHNHELVMEFEAAKMDNYIEDLVRLELIEGGDLKCLN</sequence>
<comment type="subcellular location">
    <subcellularLocation>
        <location evidence="1">Cell membrane</location>
        <topology evidence="1">Peripheral membrane protein</topology>
    </subcellularLocation>
</comment>
<evidence type="ECO:0000256" key="4">
    <source>
        <dbReference type="ARBA" id="ARBA00022475"/>
    </source>
</evidence>
<dbReference type="CDD" id="cd03225">
    <property type="entry name" value="ABC_cobalt_CbiO_domain1"/>
    <property type="match status" value="2"/>
</dbReference>
<keyword evidence="7" id="KW-1278">Translocase</keyword>
<dbReference type="InterPro" id="IPR003593">
    <property type="entry name" value="AAA+_ATPase"/>
</dbReference>
<dbReference type="InterPro" id="IPR003439">
    <property type="entry name" value="ABC_transporter-like_ATP-bd"/>
</dbReference>
<keyword evidence="4" id="KW-1003">Cell membrane</keyword>
<dbReference type="GO" id="GO:0016887">
    <property type="term" value="F:ATP hydrolysis activity"/>
    <property type="evidence" value="ECO:0007669"/>
    <property type="project" value="InterPro"/>
</dbReference>
<dbReference type="PANTHER" id="PTHR43553">
    <property type="entry name" value="HEAVY METAL TRANSPORTER"/>
    <property type="match status" value="1"/>
</dbReference>